<feature type="region of interest" description="Disordered" evidence="1">
    <location>
        <begin position="901"/>
        <end position="921"/>
    </location>
</feature>
<dbReference type="PANTHER" id="PTHR46087">
    <property type="entry name" value="PUTATIVE, EXPRESSED-RELATED"/>
    <property type="match status" value="1"/>
</dbReference>
<dbReference type="PANTHER" id="PTHR46087:SF1">
    <property type="entry name" value="ARM REPEAT SUPERFAMILY PROTEIN"/>
    <property type="match status" value="1"/>
</dbReference>
<dbReference type="STRING" id="52838.A0A4S8K279"/>
<reference evidence="2 3" key="1">
    <citation type="journal article" date="2019" name="Nat. Plants">
        <title>Genome sequencing of Musa balbisiana reveals subgenome evolution and function divergence in polyploid bananas.</title>
        <authorList>
            <person name="Yao X."/>
        </authorList>
    </citation>
    <scope>NUCLEOTIDE SEQUENCE [LARGE SCALE GENOMIC DNA]</scope>
    <source>
        <strain evidence="3">cv. DH-PKW</strain>
        <tissue evidence="2">Leaves</tissue>
    </source>
</reference>
<protein>
    <submittedName>
        <fullName evidence="2">Uncharacterized protein</fullName>
    </submittedName>
</protein>
<feature type="compositionally biased region" description="Low complexity" evidence="1">
    <location>
        <begin position="908"/>
        <end position="918"/>
    </location>
</feature>
<evidence type="ECO:0000313" key="2">
    <source>
        <dbReference type="EMBL" id="THU68861.1"/>
    </source>
</evidence>
<evidence type="ECO:0000313" key="3">
    <source>
        <dbReference type="Proteomes" id="UP000317650"/>
    </source>
</evidence>
<dbReference type="InterPro" id="IPR016024">
    <property type="entry name" value="ARM-type_fold"/>
</dbReference>
<comment type="caution">
    <text evidence="2">The sequence shown here is derived from an EMBL/GenBank/DDBJ whole genome shotgun (WGS) entry which is preliminary data.</text>
</comment>
<proteinExistence type="predicted"/>
<dbReference type="Proteomes" id="UP000317650">
    <property type="component" value="Chromosome 8"/>
</dbReference>
<name>A0A4S8K279_MUSBA</name>
<dbReference type="EMBL" id="PYDT01000002">
    <property type="protein sequence ID" value="THU68861.1"/>
    <property type="molecule type" value="Genomic_DNA"/>
</dbReference>
<dbReference type="AlphaFoldDB" id="A0A4S8K279"/>
<evidence type="ECO:0000256" key="1">
    <source>
        <dbReference type="SAM" id="MobiDB-lite"/>
    </source>
</evidence>
<dbReference type="InterPro" id="IPR049152">
    <property type="entry name" value="EFR3-like_ARM"/>
</dbReference>
<dbReference type="InterPro" id="IPR055296">
    <property type="entry name" value="SRL2-like"/>
</dbReference>
<organism evidence="2 3">
    <name type="scientific">Musa balbisiana</name>
    <name type="common">Banana</name>
    <dbReference type="NCBI Taxonomy" id="52838"/>
    <lineage>
        <taxon>Eukaryota</taxon>
        <taxon>Viridiplantae</taxon>
        <taxon>Streptophyta</taxon>
        <taxon>Embryophyta</taxon>
        <taxon>Tracheophyta</taxon>
        <taxon>Spermatophyta</taxon>
        <taxon>Magnoliopsida</taxon>
        <taxon>Liliopsida</taxon>
        <taxon>Zingiberales</taxon>
        <taxon>Musaceae</taxon>
        <taxon>Musa</taxon>
    </lineage>
</organism>
<dbReference type="SUPFAM" id="SSF48371">
    <property type="entry name" value="ARM repeat"/>
    <property type="match status" value="1"/>
</dbReference>
<sequence length="936" mass="105528">MASDRRPYSRSFLNSRTKMGVMSRRVLPACGYLCCFCPSLRTRSRQPVKRYKKLLTDAFPRSPDGEPNDRMIGKLCEYASRNPVRIPKITKYLEQRCYKELRNGQFSLAKIVPCVYRKMITSCKEQMPLYATSLLSIVRTLLDQTRQDDMRILGCLVLVDFLNNQVDSTYMFNVEGLIPKLCQLAQEVGEDDRGLHVRSAALQALASMVLFMGEYSHISMNFDDIVLVILDNYEVHQMSSGNSKQDFQCIQDQNHLEEVGRVKDHVSSFQDSWKKVLSVPQITTIEVDATVDLSRSPTYWSKVCLQNMAKLAKEATTVRRVLEPLFRKLDRQNSDMLISTLIKHLDHKNIGKQLIIQINIINVARHLMQQAKFQASLSILTSINDLIRHLHKCLQYSIESSNMGDDDGEKWNSVLHFALEECLIQLANKVGDTGPIIDIMAVLLENIPTTATIARAIISSVYRTAQLIASIPNLSYQKKAFPEALFHQLLLVMTHPDHEIRVGSHRVFSAILVPTSVCPWSIPFIPPAFNGYDPEGTLLVALSGFASSGAIMEKLTCKNSFENVSLANTKELNDAMGNSMEERWQKFSGNLKQYLVHPSPNGRNLYSVTNGKFVSRSGEEELILMRLSSHQVGLLLSTVWVQATSPENSPANYEALAHTYSLAFLFSQVKNSSHVALVRCFQLAFSLRSVALKHENYLQPSRRRSLYTLASSMLIFSAKASDLPEIISSVKFMDGMVDPHLNFSEDSTLHATYKGSCSYLYGSKEDDIAAMEFLEKVESDDKQLKESVISHLMKKYEKLPEEKLISVREQLLHEFSPDDALPLGPPSFMETPYPCSLLAQKGCDEVMTPTFLEDGETFPEAFRSHSDQKMSESVNNFDVLSVNQLIESIPHYPEEGLGSVEKEHIQRSNSVSSESEQSFMLPTSSPFDKFLKAAGC</sequence>
<keyword evidence="3" id="KW-1185">Reference proteome</keyword>
<dbReference type="Pfam" id="PF21052">
    <property type="entry name" value="EFR3_ARM"/>
    <property type="match status" value="1"/>
</dbReference>
<gene>
    <name evidence="2" type="ORF">C4D60_Mb08t08330</name>
</gene>
<accession>A0A4S8K279</accession>